<feature type="compositionally biased region" description="Basic and acidic residues" evidence="1">
    <location>
        <begin position="125"/>
        <end position="144"/>
    </location>
</feature>
<name>A0A0U5AIS7_9BACT</name>
<sequence>MQNQPVAKNPVLIQLPTGLYLGLVCYNPLYENLKFVLEKRDFFEMEWPALMISQEKGLFPALLGLPYITIQRSQILWYTTHIPAELLNQYQSFLPFLGEGGVSGPEKAPEKPLEKPVQPRAKPRKKEEEKIIPFPIKKDYPDAH</sequence>
<dbReference type="RefSeq" id="WP_068515432.1">
    <property type="nucleotide sequence ID" value="NZ_AP014945.1"/>
</dbReference>
<evidence type="ECO:0000313" key="2">
    <source>
        <dbReference type="EMBL" id="BAU23820.1"/>
    </source>
</evidence>
<reference evidence="3" key="2">
    <citation type="journal article" date="2016" name="Int. J. Syst. Evol. Microbiol.">
        <title>Caldimicrobium thiodismutans sp. nov., a sulfur-disproportionating bacterium isolated from a hot spring.</title>
        <authorList>
            <person name="Kojima H."/>
            <person name="Umezawa K."/>
            <person name="Fukui M."/>
        </authorList>
    </citation>
    <scope>NUCLEOTIDE SEQUENCE [LARGE SCALE GENOMIC DNA]</scope>
    <source>
        <strain evidence="3">TF1</strain>
    </source>
</reference>
<accession>A0A0U5AIS7</accession>
<reference evidence="2 3" key="1">
    <citation type="journal article" date="2016" name="Int. J. Syst. Evol. Microbiol.">
        <title>Caldimicrobium thiodismutans sp. nov., a sulfur-disproportionating bacterium isolated from a hot spring, and emended description of the genus Caldimicrobium.</title>
        <authorList>
            <person name="Kojima H."/>
            <person name="Umezawa K."/>
            <person name="Fukui M."/>
        </authorList>
    </citation>
    <scope>NUCLEOTIDE SEQUENCE [LARGE SCALE GENOMIC DNA]</scope>
    <source>
        <strain evidence="2 3">TF1</strain>
    </source>
</reference>
<evidence type="ECO:0000256" key="1">
    <source>
        <dbReference type="SAM" id="MobiDB-lite"/>
    </source>
</evidence>
<organism evidence="2 3">
    <name type="scientific">Caldimicrobium thiodismutans</name>
    <dbReference type="NCBI Taxonomy" id="1653476"/>
    <lineage>
        <taxon>Bacteria</taxon>
        <taxon>Pseudomonadati</taxon>
        <taxon>Thermodesulfobacteriota</taxon>
        <taxon>Thermodesulfobacteria</taxon>
        <taxon>Thermodesulfobacteriales</taxon>
        <taxon>Thermodesulfobacteriaceae</taxon>
        <taxon>Caldimicrobium</taxon>
    </lineage>
</organism>
<dbReference type="PATRIC" id="fig|1653476.3.peg.1510"/>
<feature type="region of interest" description="Disordered" evidence="1">
    <location>
        <begin position="101"/>
        <end position="144"/>
    </location>
</feature>
<gene>
    <name evidence="2" type="ORF">THC_1455</name>
</gene>
<dbReference type="EMBL" id="AP014945">
    <property type="protein sequence ID" value="BAU23820.1"/>
    <property type="molecule type" value="Genomic_DNA"/>
</dbReference>
<dbReference type="AlphaFoldDB" id="A0A0U5AIS7"/>
<protein>
    <submittedName>
        <fullName evidence="2">Uncharacterized protein</fullName>
    </submittedName>
</protein>
<keyword evidence="3" id="KW-1185">Reference proteome</keyword>
<evidence type="ECO:0000313" key="3">
    <source>
        <dbReference type="Proteomes" id="UP000068196"/>
    </source>
</evidence>
<dbReference type="KEGG" id="cthi:THC_1455"/>
<dbReference type="Proteomes" id="UP000068196">
    <property type="component" value="Chromosome"/>
</dbReference>
<dbReference type="OrthoDB" id="9797306at2"/>
<proteinExistence type="predicted"/>